<gene>
    <name evidence="1" type="ORF">CTA1_4421</name>
</gene>
<comment type="caution">
    <text evidence="1">The sequence shown here is derived from an EMBL/GenBank/DDBJ whole genome shotgun (WGS) entry which is preliminary data.</text>
</comment>
<dbReference type="AlphaFoldDB" id="A0A4U6X1V2"/>
<name>A0A4U6X1V2_9PEZI</name>
<accession>A0A4U6X1V2</accession>
<organism evidence="1 2">
    <name type="scientific">Colletotrichum tanaceti</name>
    <dbReference type="NCBI Taxonomy" id="1306861"/>
    <lineage>
        <taxon>Eukaryota</taxon>
        <taxon>Fungi</taxon>
        <taxon>Dikarya</taxon>
        <taxon>Ascomycota</taxon>
        <taxon>Pezizomycotina</taxon>
        <taxon>Sordariomycetes</taxon>
        <taxon>Hypocreomycetidae</taxon>
        <taxon>Glomerellales</taxon>
        <taxon>Glomerellaceae</taxon>
        <taxon>Colletotrichum</taxon>
        <taxon>Colletotrichum destructivum species complex</taxon>
    </lineage>
</organism>
<proteinExistence type="predicted"/>
<protein>
    <submittedName>
        <fullName evidence="1">Uncharacterized protein</fullName>
    </submittedName>
</protein>
<keyword evidence="2" id="KW-1185">Reference proteome</keyword>
<reference evidence="1 2" key="1">
    <citation type="journal article" date="2019" name="PLoS ONE">
        <title>Comparative genome analysis indicates high evolutionary potential of pathogenicity genes in Colletotrichum tanaceti.</title>
        <authorList>
            <person name="Lelwala R.V."/>
            <person name="Korhonen P.K."/>
            <person name="Young N.D."/>
            <person name="Scott J.B."/>
            <person name="Ades P.A."/>
            <person name="Gasser R.B."/>
            <person name="Taylor P.W.J."/>
        </authorList>
    </citation>
    <scope>NUCLEOTIDE SEQUENCE [LARGE SCALE GENOMIC DNA]</scope>
    <source>
        <strain evidence="1">BRIP57314</strain>
    </source>
</reference>
<dbReference type="EMBL" id="PJEX01000752">
    <property type="protein sequence ID" value="TKW48729.1"/>
    <property type="molecule type" value="Genomic_DNA"/>
</dbReference>
<evidence type="ECO:0000313" key="2">
    <source>
        <dbReference type="Proteomes" id="UP000310108"/>
    </source>
</evidence>
<sequence length="79" mass="8778">MSLGLSLTEPESLVSFSLTPTRVLTIQGKLTEPGTGKPVLQVPLRRRLWLRPLLTNSLPGGGRFHPYKEESFTPGRYSN</sequence>
<evidence type="ECO:0000313" key="1">
    <source>
        <dbReference type="EMBL" id="TKW48729.1"/>
    </source>
</evidence>
<dbReference type="Proteomes" id="UP000310108">
    <property type="component" value="Unassembled WGS sequence"/>
</dbReference>